<feature type="transmembrane region" description="Helical" evidence="2">
    <location>
        <begin position="9"/>
        <end position="30"/>
    </location>
</feature>
<feature type="transmembrane region" description="Helical" evidence="2">
    <location>
        <begin position="63"/>
        <end position="88"/>
    </location>
</feature>
<dbReference type="STRING" id="1120990.SAMN03080614_102218"/>
<comment type="subcellular location">
    <subcellularLocation>
        <location evidence="1">Cell membrane</location>
        <topology evidence="1">Multi-pass membrane protein</topology>
    </subcellularLocation>
</comment>
<dbReference type="Pfam" id="PF02254">
    <property type="entry name" value="TrkA_N"/>
    <property type="match status" value="1"/>
</dbReference>
<proteinExistence type="predicted"/>
<dbReference type="Gene3D" id="3.40.50.720">
    <property type="entry name" value="NAD(P)-binding Rossmann-like Domain"/>
    <property type="match status" value="1"/>
</dbReference>
<dbReference type="SUPFAM" id="SSF116726">
    <property type="entry name" value="TrkA C-terminal domain-like"/>
    <property type="match status" value="1"/>
</dbReference>
<dbReference type="SUPFAM" id="SSF81324">
    <property type="entry name" value="Voltage-gated potassium channels"/>
    <property type="match status" value="1"/>
</dbReference>
<dbReference type="GO" id="GO:0006813">
    <property type="term" value="P:potassium ion transport"/>
    <property type="evidence" value="ECO:0007669"/>
    <property type="project" value="InterPro"/>
</dbReference>
<reference evidence="6" key="1">
    <citation type="submission" date="2016-10" db="EMBL/GenBank/DDBJ databases">
        <authorList>
            <person name="Varghese N."/>
            <person name="Submissions S."/>
        </authorList>
    </citation>
    <scope>NUCLEOTIDE SEQUENCE [LARGE SCALE GENOMIC DNA]</scope>
    <source>
        <strain evidence="6">DSM 13577</strain>
    </source>
</reference>
<dbReference type="PANTHER" id="PTHR43833:SF9">
    <property type="entry name" value="POTASSIUM CHANNEL PROTEIN YUGO-RELATED"/>
    <property type="match status" value="1"/>
</dbReference>
<evidence type="ECO:0000256" key="2">
    <source>
        <dbReference type="SAM" id="Phobius"/>
    </source>
</evidence>
<evidence type="ECO:0000259" key="4">
    <source>
        <dbReference type="PROSITE" id="PS51202"/>
    </source>
</evidence>
<sequence>MNIIEKKRFYFIVFLLLTFIFLATIGYSYLLDVSLIDALYMTVITISTVGYGEVAEMTPTAKLFSIFVIFSGLGMVGYIFTSIGAYLIEGIFNEMWRKRQMQRKIEQLKDHYILCGAGDTGESVITEFQKAKVPFIVIDRREEKVNELIKEGVLALQGDATHEDDLAKCRIKWAKGLISTLATDADNVFTVLTAREMNPDLYIISRAIEKNSRQKLIRAGANNTISPNEIEGKRMAALLLKPTIISFLDIITHAGDVELDLEDVIICCDSQLAGTKLKDAKIPEKTGLIVLAIKKGAENQLHFNPSPNDVLNPGDVMVVLGREEQIGKLREIAGDTGERNPGNFFIKCSK</sequence>
<keyword evidence="5" id="KW-0407">Ion channel</keyword>
<dbReference type="InterPro" id="IPR013099">
    <property type="entry name" value="K_chnl_dom"/>
</dbReference>
<dbReference type="GO" id="GO:0005886">
    <property type="term" value="C:plasma membrane"/>
    <property type="evidence" value="ECO:0007669"/>
    <property type="project" value="UniProtKB-SubCell"/>
</dbReference>
<dbReference type="InterPro" id="IPR036721">
    <property type="entry name" value="RCK_C_sf"/>
</dbReference>
<dbReference type="RefSeq" id="WP_091350597.1">
    <property type="nucleotide sequence ID" value="NZ_FOIF01000022.1"/>
</dbReference>
<keyword evidence="2" id="KW-1133">Transmembrane helix</keyword>
<dbReference type="Pfam" id="PF07885">
    <property type="entry name" value="Ion_trans_2"/>
    <property type="match status" value="1"/>
</dbReference>
<dbReference type="Gene3D" id="3.30.70.1450">
    <property type="entry name" value="Regulator of K+ conductance, C-terminal domain"/>
    <property type="match status" value="1"/>
</dbReference>
<organism evidence="5 6">
    <name type="scientific">Anaerobranca gottschalkii DSM 13577</name>
    <dbReference type="NCBI Taxonomy" id="1120990"/>
    <lineage>
        <taxon>Bacteria</taxon>
        <taxon>Bacillati</taxon>
        <taxon>Bacillota</taxon>
        <taxon>Clostridia</taxon>
        <taxon>Eubacteriales</taxon>
        <taxon>Proteinivoracaceae</taxon>
        <taxon>Anaerobranca</taxon>
    </lineage>
</organism>
<dbReference type="InterPro" id="IPR036291">
    <property type="entry name" value="NAD(P)-bd_dom_sf"/>
</dbReference>
<gene>
    <name evidence="5" type="ORF">SAMN03080614_102218</name>
</gene>
<keyword evidence="2" id="KW-0812">Transmembrane</keyword>
<dbReference type="OrthoDB" id="9785285at2"/>
<dbReference type="InterPro" id="IPR006037">
    <property type="entry name" value="RCK_C"/>
</dbReference>
<dbReference type="PANTHER" id="PTHR43833">
    <property type="entry name" value="POTASSIUM CHANNEL PROTEIN 2-RELATED-RELATED"/>
    <property type="match status" value="1"/>
</dbReference>
<evidence type="ECO:0000313" key="6">
    <source>
        <dbReference type="Proteomes" id="UP000243819"/>
    </source>
</evidence>
<dbReference type="Proteomes" id="UP000243819">
    <property type="component" value="Unassembled WGS sequence"/>
</dbReference>
<dbReference type="GO" id="GO:0008324">
    <property type="term" value="F:monoatomic cation transmembrane transporter activity"/>
    <property type="evidence" value="ECO:0007669"/>
    <property type="project" value="InterPro"/>
</dbReference>
<evidence type="ECO:0000259" key="3">
    <source>
        <dbReference type="PROSITE" id="PS51201"/>
    </source>
</evidence>
<protein>
    <submittedName>
        <fullName evidence="5">Voltage-gated potassium channel</fullName>
    </submittedName>
</protein>
<name>A0A1I0AIJ7_9FIRM</name>
<feature type="domain" description="RCK C-terminal" evidence="4">
    <location>
        <begin position="248"/>
        <end position="335"/>
    </location>
</feature>
<dbReference type="Pfam" id="PF02080">
    <property type="entry name" value="TrkA_C"/>
    <property type="match status" value="1"/>
</dbReference>
<dbReference type="Gene3D" id="1.10.287.70">
    <property type="match status" value="1"/>
</dbReference>
<evidence type="ECO:0000256" key="1">
    <source>
        <dbReference type="ARBA" id="ARBA00004651"/>
    </source>
</evidence>
<keyword evidence="5" id="KW-0813">Transport</keyword>
<dbReference type="AlphaFoldDB" id="A0A1I0AIJ7"/>
<dbReference type="InterPro" id="IPR050721">
    <property type="entry name" value="Trk_Ktr_HKT_K-transport"/>
</dbReference>
<dbReference type="PROSITE" id="PS51202">
    <property type="entry name" value="RCK_C"/>
    <property type="match status" value="1"/>
</dbReference>
<feature type="domain" description="RCK N-terminal" evidence="3">
    <location>
        <begin position="109"/>
        <end position="226"/>
    </location>
</feature>
<dbReference type="PROSITE" id="PS51201">
    <property type="entry name" value="RCK_N"/>
    <property type="match status" value="1"/>
</dbReference>
<keyword evidence="2" id="KW-0472">Membrane</keyword>
<evidence type="ECO:0000313" key="5">
    <source>
        <dbReference type="EMBL" id="SES94123.1"/>
    </source>
</evidence>
<accession>A0A1I0AIJ7</accession>
<keyword evidence="5" id="KW-0406">Ion transport</keyword>
<keyword evidence="6" id="KW-1185">Reference proteome</keyword>
<dbReference type="InterPro" id="IPR003148">
    <property type="entry name" value="RCK_N"/>
</dbReference>
<dbReference type="SUPFAM" id="SSF51735">
    <property type="entry name" value="NAD(P)-binding Rossmann-fold domains"/>
    <property type="match status" value="1"/>
</dbReference>
<dbReference type="EMBL" id="FOIF01000022">
    <property type="protein sequence ID" value="SES94123.1"/>
    <property type="molecule type" value="Genomic_DNA"/>
</dbReference>